<dbReference type="AlphaFoldDB" id="A0A3D8J0Z2"/>
<organism evidence="2 3">
    <name type="scientific">Helicobacter brantae</name>
    <dbReference type="NCBI Taxonomy" id="375927"/>
    <lineage>
        <taxon>Bacteria</taxon>
        <taxon>Pseudomonadati</taxon>
        <taxon>Campylobacterota</taxon>
        <taxon>Epsilonproteobacteria</taxon>
        <taxon>Campylobacterales</taxon>
        <taxon>Helicobacteraceae</taxon>
        <taxon>Helicobacter</taxon>
    </lineage>
</organism>
<feature type="domain" description="Uracil-DNA glycosylase-like" evidence="1">
    <location>
        <begin position="51"/>
        <end position="177"/>
    </location>
</feature>
<evidence type="ECO:0000259" key="1">
    <source>
        <dbReference type="Pfam" id="PF03167"/>
    </source>
</evidence>
<gene>
    <name evidence="2" type="ORF">CQA58_03560</name>
</gene>
<evidence type="ECO:0000313" key="3">
    <source>
        <dbReference type="Proteomes" id="UP000257045"/>
    </source>
</evidence>
<reference evidence="2 3" key="1">
    <citation type="submission" date="2018-04" db="EMBL/GenBank/DDBJ databases">
        <title>Novel Campyloabacter and Helicobacter Species and Strains.</title>
        <authorList>
            <person name="Mannion A.J."/>
            <person name="Shen Z."/>
            <person name="Fox J.G."/>
        </authorList>
    </citation>
    <scope>NUCLEOTIDE SEQUENCE [LARGE SCALE GENOMIC DNA]</scope>
    <source>
        <strain evidence="2 3">MIT 04-9366</strain>
    </source>
</reference>
<dbReference type="Gene3D" id="3.40.470.10">
    <property type="entry name" value="Uracil-DNA glycosylase-like domain"/>
    <property type="match status" value="1"/>
</dbReference>
<comment type="caution">
    <text evidence="2">The sequence shown here is derived from an EMBL/GenBank/DDBJ whole genome shotgun (WGS) entry which is preliminary data.</text>
</comment>
<sequence length="193" mass="21982">MEGARVLRNQIITLNYLYHLQMFGEEFFSENILPQKEQAQAQNSQVLGWDPKGAKLGLITQTPTLDTHNAFLIQKSSQMLQDIMSKVFSLTQEQCGIFSLFKTQENIPPASEFFKYREILLAQISHSQAKVFVIFGVEEVGSVLFPNQRLQFGSTLNFRGKTLIFTHSLKALLRLEGLKKQTMQHLNSAKALM</sequence>
<proteinExistence type="predicted"/>
<name>A0A3D8J0Z2_9HELI</name>
<keyword evidence="3" id="KW-1185">Reference proteome</keyword>
<dbReference type="SUPFAM" id="SSF52141">
    <property type="entry name" value="Uracil-DNA glycosylase-like"/>
    <property type="match status" value="1"/>
</dbReference>
<accession>A0A3D8J0Z2</accession>
<protein>
    <recommendedName>
        <fullName evidence="1">Uracil-DNA glycosylase-like domain-containing protein</fullName>
    </recommendedName>
</protein>
<dbReference type="EMBL" id="NXLV01000004">
    <property type="protein sequence ID" value="RDU71202.1"/>
    <property type="molecule type" value="Genomic_DNA"/>
</dbReference>
<dbReference type="OrthoDB" id="5290748at2"/>
<dbReference type="Proteomes" id="UP000257045">
    <property type="component" value="Unassembled WGS sequence"/>
</dbReference>
<dbReference type="InterPro" id="IPR005122">
    <property type="entry name" value="Uracil-DNA_glycosylase-like"/>
</dbReference>
<dbReference type="InterPro" id="IPR036895">
    <property type="entry name" value="Uracil-DNA_glycosylase-like_sf"/>
</dbReference>
<evidence type="ECO:0000313" key="2">
    <source>
        <dbReference type="EMBL" id="RDU71202.1"/>
    </source>
</evidence>
<dbReference type="Pfam" id="PF03167">
    <property type="entry name" value="UDG"/>
    <property type="match status" value="1"/>
</dbReference>